<name>A0A6H2A2K8_9ZZZZ</name>
<protein>
    <submittedName>
        <fullName evidence="1">Uncharacterized protein</fullName>
    </submittedName>
</protein>
<organism evidence="1">
    <name type="scientific">viral metagenome</name>
    <dbReference type="NCBI Taxonomy" id="1070528"/>
    <lineage>
        <taxon>unclassified sequences</taxon>
        <taxon>metagenomes</taxon>
        <taxon>organismal metagenomes</taxon>
    </lineage>
</organism>
<dbReference type="EMBL" id="MT144472">
    <property type="protein sequence ID" value="QJA54044.1"/>
    <property type="molecule type" value="Genomic_DNA"/>
</dbReference>
<dbReference type="EMBL" id="MT145110">
    <property type="protein sequence ID" value="QJI03685.1"/>
    <property type="molecule type" value="Genomic_DNA"/>
</dbReference>
<accession>A0A6H2A2K8</accession>
<reference evidence="1" key="1">
    <citation type="submission" date="2020-03" db="EMBL/GenBank/DDBJ databases">
        <title>The deep terrestrial virosphere.</title>
        <authorList>
            <person name="Holmfeldt K."/>
            <person name="Nilsson E."/>
            <person name="Simone D."/>
            <person name="Lopez-Fernandez M."/>
            <person name="Wu X."/>
            <person name="de Brujin I."/>
            <person name="Lundin D."/>
            <person name="Andersson A."/>
            <person name="Bertilsson S."/>
            <person name="Dopson M."/>
        </authorList>
    </citation>
    <scope>NUCLEOTIDE SEQUENCE</scope>
    <source>
        <strain evidence="1">TM448A04279</strain>
        <strain evidence="2">TM448B04909</strain>
    </source>
</reference>
<evidence type="ECO:0000313" key="2">
    <source>
        <dbReference type="EMBL" id="QJI03685.1"/>
    </source>
</evidence>
<sequence length="123" mass="14062">MEEQISIKSYTVIGFTYGYDTKNNAISFGTLEPGDIIDITVRDQYGWRTGCKEENFRRITGEVTSIEEAIEGTPEQCGKWIITVSEIPLDEKKIRRRIEENLRKSASKADLIKMAVDFKLPLL</sequence>
<dbReference type="AlphaFoldDB" id="A0A6H2A2K8"/>
<proteinExistence type="predicted"/>
<evidence type="ECO:0000313" key="1">
    <source>
        <dbReference type="EMBL" id="QJA54044.1"/>
    </source>
</evidence>
<gene>
    <name evidence="1" type="ORF">TM448A04279_0008</name>
    <name evidence="2" type="ORF">TM448B04909_0004</name>
</gene>